<reference evidence="10 11" key="1">
    <citation type="journal article" date="2019" name="Sci. Rep.">
        <title>Comparative genomics of chytrid fungi reveal insights into the obligate biotrophic and pathogenic lifestyle of Synchytrium endobioticum.</title>
        <authorList>
            <person name="van de Vossenberg B.T.L.H."/>
            <person name="Warris S."/>
            <person name="Nguyen H.D.T."/>
            <person name="van Gent-Pelzer M.P.E."/>
            <person name="Joly D.L."/>
            <person name="van de Geest H.C."/>
            <person name="Bonants P.J.M."/>
            <person name="Smith D.S."/>
            <person name="Levesque C.A."/>
            <person name="van der Lee T.A.J."/>
        </authorList>
    </citation>
    <scope>NUCLEOTIDE SEQUENCE [LARGE SCALE GENOMIC DNA]</scope>
    <source>
        <strain evidence="10 11">JEL517</strain>
    </source>
</reference>
<keyword evidence="5" id="KW-0560">Oxidoreductase</keyword>
<keyword evidence="3" id="KW-0575">Peroxidase</keyword>
<dbReference type="GO" id="GO:0008379">
    <property type="term" value="F:thioredoxin peroxidase activity"/>
    <property type="evidence" value="ECO:0007669"/>
    <property type="project" value="TreeGrafter"/>
</dbReference>
<dbReference type="Pfam" id="PF00578">
    <property type="entry name" value="AhpC-TSA"/>
    <property type="match status" value="1"/>
</dbReference>
<dbReference type="InterPro" id="IPR019479">
    <property type="entry name" value="Peroxiredoxin_C"/>
</dbReference>
<evidence type="ECO:0000313" key="10">
    <source>
        <dbReference type="EMBL" id="TPX34825.1"/>
    </source>
</evidence>
<dbReference type="AlphaFoldDB" id="A0A507CBA9"/>
<accession>A0A507CBA9</accession>
<dbReference type="Gene3D" id="3.40.30.10">
    <property type="entry name" value="Glutaredoxin"/>
    <property type="match status" value="1"/>
</dbReference>
<name>A0A507CBA9_9FUNG</name>
<evidence type="ECO:0000256" key="2">
    <source>
        <dbReference type="ARBA" id="ARBA00013017"/>
    </source>
</evidence>
<evidence type="ECO:0000313" key="11">
    <source>
        <dbReference type="Proteomes" id="UP000319731"/>
    </source>
</evidence>
<evidence type="ECO:0000256" key="8">
    <source>
        <dbReference type="ARBA" id="ARBA00049091"/>
    </source>
</evidence>
<dbReference type="OrthoDB" id="185659at2759"/>
<evidence type="ECO:0000256" key="3">
    <source>
        <dbReference type="ARBA" id="ARBA00022559"/>
    </source>
</evidence>
<dbReference type="InterPro" id="IPR013766">
    <property type="entry name" value="Thioredoxin_domain"/>
</dbReference>
<keyword evidence="7" id="KW-0676">Redox-active center</keyword>
<sequence length="257" mass="28353">MSALRFAPRLLAATPAFKAPLRAFSATPAAFHHCAAIVQKPAPSFKAAAVLPSKQFGSVNLDDYKGKKWVVLFFYPLDFTFVCPTEIIEYSERSEDFKKLGCEVIGASVDSVHSHLAWINTPRKSGGLGEMKIPIISDITKSISKEYGVLIEEAGIALRGTFIIDPKGILRQITINDLPVGRSIDETLRLLEAFQFTDLHGEVCPANWKKGAKTMKPDPVKSKEYFNAILLLYPVPNKGEAHDTLLQAVVIWLVLVD</sequence>
<proteinExistence type="inferred from homology"/>
<dbReference type="Pfam" id="PF10417">
    <property type="entry name" value="1-cysPrx_C"/>
    <property type="match status" value="1"/>
</dbReference>
<evidence type="ECO:0000256" key="1">
    <source>
        <dbReference type="ARBA" id="ARBA00009796"/>
    </source>
</evidence>
<dbReference type="PROSITE" id="PS51352">
    <property type="entry name" value="THIOREDOXIN_2"/>
    <property type="match status" value="1"/>
</dbReference>
<dbReference type="PANTHER" id="PTHR10681">
    <property type="entry name" value="THIOREDOXIN PEROXIDASE"/>
    <property type="match status" value="1"/>
</dbReference>
<dbReference type="GO" id="GO:0045454">
    <property type="term" value="P:cell redox homeostasis"/>
    <property type="evidence" value="ECO:0007669"/>
    <property type="project" value="TreeGrafter"/>
</dbReference>
<comment type="similarity">
    <text evidence="1">Belongs to the peroxiredoxin family. AhpC/Prx1 subfamily.</text>
</comment>
<organism evidence="10 11">
    <name type="scientific">Synchytrium microbalum</name>
    <dbReference type="NCBI Taxonomy" id="1806994"/>
    <lineage>
        <taxon>Eukaryota</taxon>
        <taxon>Fungi</taxon>
        <taxon>Fungi incertae sedis</taxon>
        <taxon>Chytridiomycota</taxon>
        <taxon>Chytridiomycota incertae sedis</taxon>
        <taxon>Chytridiomycetes</taxon>
        <taxon>Synchytriales</taxon>
        <taxon>Synchytriaceae</taxon>
        <taxon>Synchytrium</taxon>
    </lineage>
</organism>
<evidence type="ECO:0000256" key="4">
    <source>
        <dbReference type="ARBA" id="ARBA00022862"/>
    </source>
</evidence>
<dbReference type="Proteomes" id="UP000319731">
    <property type="component" value="Unassembled WGS sequence"/>
</dbReference>
<dbReference type="CDD" id="cd03015">
    <property type="entry name" value="PRX_Typ2cys"/>
    <property type="match status" value="1"/>
</dbReference>
<dbReference type="EMBL" id="QEAO01000011">
    <property type="protein sequence ID" value="TPX34825.1"/>
    <property type="molecule type" value="Genomic_DNA"/>
</dbReference>
<dbReference type="InterPro" id="IPR036249">
    <property type="entry name" value="Thioredoxin-like_sf"/>
</dbReference>
<feature type="domain" description="Thioredoxin" evidence="9">
    <location>
        <begin position="36"/>
        <end position="196"/>
    </location>
</feature>
<evidence type="ECO:0000256" key="5">
    <source>
        <dbReference type="ARBA" id="ARBA00023002"/>
    </source>
</evidence>
<keyword evidence="6" id="KW-1015">Disulfide bond</keyword>
<protein>
    <recommendedName>
        <fullName evidence="2">thioredoxin-dependent peroxiredoxin</fullName>
        <ecNumber evidence="2">1.11.1.24</ecNumber>
    </recommendedName>
</protein>
<dbReference type="GO" id="GO:0006979">
    <property type="term" value="P:response to oxidative stress"/>
    <property type="evidence" value="ECO:0007669"/>
    <property type="project" value="TreeGrafter"/>
</dbReference>
<evidence type="ECO:0000256" key="7">
    <source>
        <dbReference type="ARBA" id="ARBA00023284"/>
    </source>
</evidence>
<dbReference type="SUPFAM" id="SSF52833">
    <property type="entry name" value="Thioredoxin-like"/>
    <property type="match status" value="1"/>
</dbReference>
<evidence type="ECO:0000259" key="9">
    <source>
        <dbReference type="PROSITE" id="PS51352"/>
    </source>
</evidence>
<dbReference type="RefSeq" id="XP_031025463.1">
    <property type="nucleotide sequence ID" value="XM_031168478.1"/>
</dbReference>
<comment type="catalytic activity">
    <reaction evidence="8">
        <text>a hydroperoxide + [thioredoxin]-dithiol = an alcohol + [thioredoxin]-disulfide + H2O</text>
        <dbReference type="Rhea" id="RHEA:62620"/>
        <dbReference type="Rhea" id="RHEA-COMP:10698"/>
        <dbReference type="Rhea" id="RHEA-COMP:10700"/>
        <dbReference type="ChEBI" id="CHEBI:15377"/>
        <dbReference type="ChEBI" id="CHEBI:29950"/>
        <dbReference type="ChEBI" id="CHEBI:30879"/>
        <dbReference type="ChEBI" id="CHEBI:35924"/>
        <dbReference type="ChEBI" id="CHEBI:50058"/>
        <dbReference type="EC" id="1.11.1.24"/>
    </reaction>
</comment>
<keyword evidence="4" id="KW-0049">Antioxidant</keyword>
<evidence type="ECO:0000256" key="6">
    <source>
        <dbReference type="ARBA" id="ARBA00023157"/>
    </source>
</evidence>
<dbReference type="STRING" id="1806994.A0A507CBA9"/>
<dbReference type="GO" id="GO:0042744">
    <property type="term" value="P:hydrogen peroxide catabolic process"/>
    <property type="evidence" value="ECO:0007669"/>
    <property type="project" value="TreeGrafter"/>
</dbReference>
<dbReference type="FunFam" id="3.40.30.10:FF:000003">
    <property type="entry name" value="Peroxiredoxin 1"/>
    <property type="match status" value="1"/>
</dbReference>
<gene>
    <name evidence="10" type="ORF">SmJEL517_g02550</name>
</gene>
<dbReference type="PANTHER" id="PTHR10681:SF171">
    <property type="entry name" value="PEROXIREDOXIN 4"/>
    <property type="match status" value="1"/>
</dbReference>
<dbReference type="InterPro" id="IPR050217">
    <property type="entry name" value="Peroxiredoxin"/>
</dbReference>
<dbReference type="GO" id="GO:0033554">
    <property type="term" value="P:cellular response to stress"/>
    <property type="evidence" value="ECO:0007669"/>
    <property type="project" value="TreeGrafter"/>
</dbReference>
<dbReference type="EC" id="1.11.1.24" evidence="2"/>
<keyword evidence="11" id="KW-1185">Reference proteome</keyword>
<dbReference type="GeneID" id="42003775"/>
<dbReference type="GO" id="GO:0005829">
    <property type="term" value="C:cytosol"/>
    <property type="evidence" value="ECO:0007669"/>
    <property type="project" value="TreeGrafter"/>
</dbReference>
<dbReference type="InterPro" id="IPR000866">
    <property type="entry name" value="AhpC/TSA"/>
</dbReference>
<comment type="caution">
    <text evidence="10">The sequence shown here is derived from an EMBL/GenBank/DDBJ whole genome shotgun (WGS) entry which is preliminary data.</text>
</comment>